<organism evidence="2 3">
    <name type="scientific">Flagellimonas yonaguniensis</name>
    <dbReference type="NCBI Taxonomy" id="3031325"/>
    <lineage>
        <taxon>Bacteria</taxon>
        <taxon>Pseudomonadati</taxon>
        <taxon>Bacteroidota</taxon>
        <taxon>Flavobacteriia</taxon>
        <taxon>Flavobacteriales</taxon>
        <taxon>Flavobacteriaceae</taxon>
        <taxon>Flagellimonas</taxon>
    </lineage>
</organism>
<dbReference type="PANTHER" id="PTHR43364">
    <property type="entry name" value="NADH-SPECIFIC METHYLGLYOXAL REDUCTASE-RELATED"/>
    <property type="match status" value="1"/>
</dbReference>
<protein>
    <submittedName>
        <fullName evidence="2">Aldo/keto reductase</fullName>
    </submittedName>
</protein>
<evidence type="ECO:0000259" key="1">
    <source>
        <dbReference type="Pfam" id="PF00248"/>
    </source>
</evidence>
<dbReference type="Pfam" id="PF00248">
    <property type="entry name" value="Aldo_ket_red"/>
    <property type="match status" value="1"/>
</dbReference>
<dbReference type="EMBL" id="JARFVB010000020">
    <property type="protein sequence ID" value="MDF0718154.1"/>
    <property type="molecule type" value="Genomic_DNA"/>
</dbReference>
<sequence length="344" mass="38758">MKYRQLGKSGLMVSELCLGAMSFGGEGYWKVVGNLDYPASKKIVDMALDAGINFFDTADVYSHGQSEEILGKALKEKRNEVVLATKVRGRMSKDINDVGLSRKHIIESCNNSLKRLGTDYIDLYVMHSFDPITPLEETLGALSDLVHQGKVRYIGASNFTAWQLMKALAVSKENHFEKFVSLQAIYSLISRDVEYELTPLLEDQGLGLTPWSPLGGGFLTGKYRKDKPMPEDSRRTKEEEQNFIPIDMEKGYVIVDALEEIANNHNASIAQAALNYLLRKPVVSSVLVGATKPHQLEDNLKATEWEMSAKEVSQLDELSKLDPIYPHWMLQFTYMDRTSTENFF</sequence>
<feature type="domain" description="NADP-dependent oxidoreductase" evidence="1">
    <location>
        <begin position="15"/>
        <end position="319"/>
    </location>
</feature>
<dbReference type="InterPro" id="IPR050523">
    <property type="entry name" value="AKR_Detox_Biosynth"/>
</dbReference>
<evidence type="ECO:0000313" key="3">
    <source>
        <dbReference type="Proteomes" id="UP001221366"/>
    </source>
</evidence>
<keyword evidence="3" id="KW-1185">Reference proteome</keyword>
<dbReference type="InterPro" id="IPR036812">
    <property type="entry name" value="NAD(P)_OxRdtase_dom_sf"/>
</dbReference>
<dbReference type="InterPro" id="IPR020471">
    <property type="entry name" value="AKR"/>
</dbReference>
<comment type="caution">
    <text evidence="2">The sequence shown here is derived from an EMBL/GenBank/DDBJ whole genome shotgun (WGS) entry which is preliminary data.</text>
</comment>
<evidence type="ECO:0000313" key="2">
    <source>
        <dbReference type="EMBL" id="MDF0718154.1"/>
    </source>
</evidence>
<accession>A0ABT5Y482</accession>
<dbReference type="PANTHER" id="PTHR43364:SF18">
    <property type="entry name" value="OXIDOREDUCTASE"/>
    <property type="match status" value="1"/>
</dbReference>
<dbReference type="Proteomes" id="UP001221366">
    <property type="component" value="Unassembled WGS sequence"/>
</dbReference>
<name>A0ABT5Y482_9FLAO</name>
<dbReference type="SUPFAM" id="SSF51430">
    <property type="entry name" value="NAD(P)-linked oxidoreductase"/>
    <property type="match status" value="1"/>
</dbReference>
<dbReference type="PRINTS" id="PR00069">
    <property type="entry name" value="ALDKETRDTASE"/>
</dbReference>
<dbReference type="CDD" id="cd19091">
    <property type="entry name" value="AKR_PsAKR"/>
    <property type="match status" value="1"/>
</dbReference>
<gene>
    <name evidence="2" type="ORF">PY092_18475</name>
</gene>
<dbReference type="Gene3D" id="3.20.20.100">
    <property type="entry name" value="NADP-dependent oxidoreductase domain"/>
    <property type="match status" value="1"/>
</dbReference>
<dbReference type="InterPro" id="IPR023210">
    <property type="entry name" value="NADP_OxRdtase_dom"/>
</dbReference>
<proteinExistence type="predicted"/>
<dbReference type="RefSeq" id="WP_275617233.1">
    <property type="nucleotide sequence ID" value="NZ_JARFVB010000020.1"/>
</dbReference>
<reference evidence="2 3" key="1">
    <citation type="submission" date="2023-03" db="EMBL/GenBank/DDBJ databases">
        <title>Muricauda XX sp. nov. and Muricauda XXX sp. nov., two novel species isolated from Okinawa Trough.</title>
        <authorList>
            <person name="Cao W."/>
            <person name="Deng X."/>
        </authorList>
    </citation>
    <scope>NUCLEOTIDE SEQUENCE [LARGE SCALE GENOMIC DNA]</scope>
    <source>
        <strain evidence="2 3">334s03</strain>
    </source>
</reference>